<dbReference type="SUPFAM" id="SSF48452">
    <property type="entry name" value="TPR-like"/>
    <property type="match status" value="2"/>
</dbReference>
<dbReference type="InterPro" id="IPR016032">
    <property type="entry name" value="Sig_transdc_resp-reg_C-effctor"/>
</dbReference>
<comment type="similarity">
    <text evidence="1">Belongs to the AfsR/DnrI/RedD regulatory family.</text>
</comment>
<dbReference type="Pfam" id="PF03704">
    <property type="entry name" value="BTAD"/>
    <property type="match status" value="1"/>
</dbReference>
<dbReference type="KEGG" id="sfeu:IM697_30310"/>
<organism evidence="7 8">
    <name type="scientific">Streptomyces ferrugineus</name>
    <dbReference type="NCBI Taxonomy" id="1413221"/>
    <lineage>
        <taxon>Bacteria</taxon>
        <taxon>Bacillati</taxon>
        <taxon>Actinomycetota</taxon>
        <taxon>Actinomycetes</taxon>
        <taxon>Kitasatosporales</taxon>
        <taxon>Streptomycetaceae</taxon>
        <taxon>Streptomyces</taxon>
    </lineage>
</organism>
<dbReference type="Gene3D" id="1.25.40.10">
    <property type="entry name" value="Tetratricopeptide repeat domain"/>
    <property type="match status" value="2"/>
</dbReference>
<evidence type="ECO:0000256" key="4">
    <source>
        <dbReference type="PROSITE-ProRule" id="PRU01091"/>
    </source>
</evidence>
<dbReference type="GO" id="GO:0000160">
    <property type="term" value="P:phosphorelay signal transduction system"/>
    <property type="evidence" value="ECO:0007669"/>
    <property type="project" value="UniProtKB-KW"/>
</dbReference>
<feature type="compositionally biased region" description="Pro residues" evidence="5">
    <location>
        <begin position="312"/>
        <end position="323"/>
    </location>
</feature>
<evidence type="ECO:0000256" key="1">
    <source>
        <dbReference type="ARBA" id="ARBA00005820"/>
    </source>
</evidence>
<protein>
    <submittedName>
        <fullName evidence="7">Winged helix-turn-helix domain-containing protein</fullName>
    </submittedName>
</protein>
<evidence type="ECO:0000256" key="5">
    <source>
        <dbReference type="SAM" id="MobiDB-lite"/>
    </source>
</evidence>
<dbReference type="Proteomes" id="UP000594205">
    <property type="component" value="Chromosome"/>
</dbReference>
<dbReference type="InterPro" id="IPR027417">
    <property type="entry name" value="P-loop_NTPase"/>
</dbReference>
<dbReference type="PANTHER" id="PTHR47691:SF3">
    <property type="entry name" value="HTH-TYPE TRANSCRIPTIONAL REGULATOR RV0890C-RELATED"/>
    <property type="match status" value="1"/>
</dbReference>
<feature type="region of interest" description="Disordered" evidence="5">
    <location>
        <begin position="1003"/>
        <end position="1035"/>
    </location>
</feature>
<dbReference type="CDD" id="cd15831">
    <property type="entry name" value="BTAD"/>
    <property type="match status" value="1"/>
</dbReference>
<evidence type="ECO:0000313" key="7">
    <source>
        <dbReference type="EMBL" id="QOV34405.1"/>
    </source>
</evidence>
<keyword evidence="8" id="KW-1185">Reference proteome</keyword>
<dbReference type="RefSeq" id="WP_194039278.1">
    <property type="nucleotide sequence ID" value="NZ_CP063373.1"/>
</dbReference>
<keyword evidence="2" id="KW-0902">Two-component regulatory system</keyword>
<dbReference type="InterPro" id="IPR036388">
    <property type="entry name" value="WH-like_DNA-bd_sf"/>
</dbReference>
<dbReference type="Pfam" id="PF00486">
    <property type="entry name" value="Trans_reg_C"/>
    <property type="match status" value="1"/>
</dbReference>
<gene>
    <name evidence="7" type="ORF">IM697_30310</name>
</gene>
<dbReference type="SMART" id="SM01043">
    <property type="entry name" value="BTAD"/>
    <property type="match status" value="1"/>
</dbReference>
<keyword evidence="3 4" id="KW-0238">DNA-binding</keyword>
<dbReference type="AlphaFoldDB" id="A0A7M2SF65"/>
<feature type="domain" description="OmpR/PhoB-type" evidence="6">
    <location>
        <begin position="6"/>
        <end position="104"/>
    </location>
</feature>
<dbReference type="InterPro" id="IPR001867">
    <property type="entry name" value="OmpR/PhoB-type_DNA-bd"/>
</dbReference>
<dbReference type="PANTHER" id="PTHR47691">
    <property type="entry name" value="REGULATOR-RELATED"/>
    <property type="match status" value="1"/>
</dbReference>
<evidence type="ECO:0000313" key="8">
    <source>
        <dbReference type="Proteomes" id="UP000594205"/>
    </source>
</evidence>
<dbReference type="PROSITE" id="PS51755">
    <property type="entry name" value="OMPR_PHOB"/>
    <property type="match status" value="1"/>
</dbReference>
<evidence type="ECO:0000256" key="2">
    <source>
        <dbReference type="ARBA" id="ARBA00023012"/>
    </source>
</evidence>
<dbReference type="InterPro" id="IPR011990">
    <property type="entry name" value="TPR-like_helical_dom_sf"/>
</dbReference>
<dbReference type="SUPFAM" id="SSF52540">
    <property type="entry name" value="P-loop containing nucleoside triphosphate hydrolases"/>
    <property type="match status" value="1"/>
</dbReference>
<feature type="region of interest" description="Disordered" evidence="5">
    <location>
        <begin position="259"/>
        <end position="331"/>
    </location>
</feature>
<dbReference type="GO" id="GO:0003677">
    <property type="term" value="F:DNA binding"/>
    <property type="evidence" value="ECO:0007669"/>
    <property type="project" value="UniProtKB-UniRule"/>
</dbReference>
<dbReference type="EMBL" id="CP063373">
    <property type="protein sequence ID" value="QOV34405.1"/>
    <property type="molecule type" value="Genomic_DNA"/>
</dbReference>
<dbReference type="SUPFAM" id="SSF46894">
    <property type="entry name" value="C-terminal effector domain of the bipartite response regulators"/>
    <property type="match status" value="1"/>
</dbReference>
<sequence length="1035" mass="111080">MSGERSGEHDGSDPVVEVGLLGPVELRVAGRAVPVPSLPQRVLLARLALRPQRVVPVAELVDSLWDEEPPRGAVGNLHSYVSRLRRLLGGDRIGREPAGYRLRVAAEQVDIGRVDLRVAAARAAAATDPAHGARLLGDALGCWRGDPLADLADRAAFAPERARLTEWRRQLREEWFALRLTAGEAEDVLPDLEEAAAADPFRERVQLLFIRARHLAGRTAEALEAMEAYRRRLAEELGLDPGPELAELQHRLLMHDPGLLGARRGSADDSREPAPRPGPGQRAGTNALRPGTADESGTHAPPPAAAEGLMPNAPPDLHPPTPSSSPALRRPGDRFVGRALELAQVTAALEAHRAVTVVGPGGVGKTRLVTELLGRGGQDEPVHFVELAGTGKPGETAGAVATVLGLRAAPEGDVTAVADRLGGAPALLVLDNCEHLLPTVRELVAELLGRCPALRVLATSRQRLGVPGERVVRLGPPSEEEQVELFCDRAALLRDGFAEGPGAAETGALVAEICRLLDGLPLAVELAAHREAVFGLRQLRERLSAGLDVLEPARGGDRSTAVTATVEWSRRLLDPAARDLLDRLSVCRGGFVAEAVDHLAPPGAGNPAALLAELVDASLVGCDLSAEPPRYRLLETVRHVCATHLPDPDDARAAHARWMAAHAEAVHRLRRDRSPVAAAAFRREAANTYQALSWLFGSGRRKEATRLGLLTVVVLAGDPDLPLVNLLRGIEPAVPQPPHGPAGDDTEAVLAMVVGVAAWMSGDWRTAERLLGAALDMLPDRHPYRWFGQFHHLTNRLFRGDVAGVEADAEALLRHGAPGWVAGSGVCCAALAREFAGDHEAAERWLTRKEVLRTELSLVNEFVTYTRGELAAEHDPSRALACFEEAIRGSDTRGNTYVREIAAIGRAAVLIRLGRHTEAVVACRELVESLRRLGLWPQVWMVLRLTAELLVALGDHATAAALFTASDSDSLAPAVLGTDRDRHAALWRDITDRLGPERLAAHRAEGRRDGRAGAAERALRALRAQEDHTARREQA</sequence>
<evidence type="ECO:0000259" key="6">
    <source>
        <dbReference type="PROSITE" id="PS51755"/>
    </source>
</evidence>
<dbReference type="InterPro" id="IPR058852">
    <property type="entry name" value="HTH_77"/>
</dbReference>
<evidence type="ECO:0000256" key="3">
    <source>
        <dbReference type="ARBA" id="ARBA00023125"/>
    </source>
</evidence>
<dbReference type="Gene3D" id="1.10.10.10">
    <property type="entry name" value="Winged helix-like DNA-binding domain superfamily/Winged helix DNA-binding domain"/>
    <property type="match status" value="1"/>
</dbReference>
<dbReference type="GO" id="GO:0006355">
    <property type="term" value="P:regulation of DNA-templated transcription"/>
    <property type="evidence" value="ECO:0007669"/>
    <property type="project" value="InterPro"/>
</dbReference>
<reference evidence="7 8" key="1">
    <citation type="submission" date="2020-10" db="EMBL/GenBank/DDBJ databases">
        <title>Streptomyces ferrugineus complate genome analysis.</title>
        <authorList>
            <person name="Anwar N."/>
        </authorList>
    </citation>
    <scope>NUCLEOTIDE SEQUENCE [LARGE SCALE GENOMIC DNA]</scope>
    <source>
        <strain evidence="7 8">CCTCC AA2014009</strain>
    </source>
</reference>
<feature type="compositionally biased region" description="Basic and acidic residues" evidence="5">
    <location>
        <begin position="265"/>
        <end position="274"/>
    </location>
</feature>
<name>A0A7M2SF65_9ACTN</name>
<feature type="compositionally biased region" description="Basic and acidic residues" evidence="5">
    <location>
        <begin position="1017"/>
        <end position="1035"/>
    </location>
</feature>
<dbReference type="InterPro" id="IPR005158">
    <property type="entry name" value="BTAD"/>
</dbReference>
<dbReference type="Gene3D" id="3.40.50.300">
    <property type="entry name" value="P-loop containing nucleotide triphosphate hydrolases"/>
    <property type="match status" value="1"/>
</dbReference>
<dbReference type="SMART" id="SM00862">
    <property type="entry name" value="Trans_reg_C"/>
    <property type="match status" value="1"/>
</dbReference>
<dbReference type="Pfam" id="PF25872">
    <property type="entry name" value="HTH_77"/>
    <property type="match status" value="1"/>
</dbReference>
<proteinExistence type="inferred from homology"/>
<feature type="DNA-binding region" description="OmpR/PhoB-type" evidence="4">
    <location>
        <begin position="6"/>
        <end position="104"/>
    </location>
</feature>
<accession>A0A7M2SF65</accession>